<feature type="region of interest" description="Disordered" evidence="20">
    <location>
        <begin position="372"/>
        <end position="455"/>
    </location>
</feature>
<evidence type="ECO:0000256" key="4">
    <source>
        <dbReference type="ARBA" id="ARBA00021117"/>
    </source>
</evidence>
<evidence type="ECO:0000256" key="5">
    <source>
        <dbReference type="ARBA" id="ARBA00022553"/>
    </source>
</evidence>
<dbReference type="PROSITE" id="PS00478">
    <property type="entry name" value="LIM_DOMAIN_1"/>
    <property type="match status" value="1"/>
</dbReference>
<dbReference type="SUPFAM" id="SSF51045">
    <property type="entry name" value="WW domain"/>
    <property type="match status" value="1"/>
</dbReference>
<evidence type="ECO:0000256" key="18">
    <source>
        <dbReference type="ARBA" id="ARBA00046362"/>
    </source>
</evidence>
<evidence type="ECO:0000256" key="14">
    <source>
        <dbReference type="ARBA" id="ARBA00023163"/>
    </source>
</evidence>
<evidence type="ECO:0000256" key="1">
    <source>
        <dbReference type="ARBA" id="ARBA00004324"/>
    </source>
</evidence>
<dbReference type="InterPro" id="IPR001781">
    <property type="entry name" value="Znf_LIM"/>
</dbReference>
<evidence type="ECO:0000256" key="9">
    <source>
        <dbReference type="ARBA" id="ARBA00022737"/>
    </source>
</evidence>
<comment type="caution">
    <text evidence="24">The sequence shown here is derived from an EMBL/GenBank/DDBJ whole genome shotgun (WGS) entry which is preliminary data.</text>
</comment>
<proteinExistence type="inferred from homology"/>
<dbReference type="CDD" id="cd09827">
    <property type="entry name" value="PET_Prickle"/>
    <property type="match status" value="1"/>
</dbReference>
<keyword evidence="7" id="KW-0507">mRNA processing</keyword>
<dbReference type="GO" id="GO:0120025">
    <property type="term" value="C:plasma membrane bounded cell projection"/>
    <property type="evidence" value="ECO:0007669"/>
    <property type="project" value="UniProtKB-ARBA"/>
</dbReference>
<keyword evidence="5" id="KW-0597">Phosphoprotein</keyword>
<protein>
    <recommendedName>
        <fullName evidence="4">Polyglutamine-binding protein 1</fullName>
    </recommendedName>
    <alternativeName>
        <fullName evidence="17">Polyglutamine tract-binding protein 1</fullName>
    </alternativeName>
</protein>
<dbReference type="InterPro" id="IPR033726">
    <property type="entry name" value="LIM2_prickle"/>
</dbReference>
<evidence type="ECO:0000256" key="3">
    <source>
        <dbReference type="ARBA" id="ARBA00008268"/>
    </source>
</evidence>
<evidence type="ECO:0000259" key="23">
    <source>
        <dbReference type="PROSITE" id="PS51303"/>
    </source>
</evidence>
<dbReference type="PROSITE" id="PS50020">
    <property type="entry name" value="WW_DOMAIN_2"/>
    <property type="match status" value="1"/>
</dbReference>
<evidence type="ECO:0000256" key="20">
    <source>
        <dbReference type="SAM" id="MobiDB-lite"/>
    </source>
</evidence>
<sequence length="657" mass="73265">MFARGSRRRRSARSPPEMEDPDRGQPCQACGDQCPGFLVHGWRKICQHCKCPRGEHAAGGVPEDLERLMCRLVSDFHPHPVSDDDSGCAPEEYAWAPPGLKPEQVSQFFSCLPEEKVPYLHSPGERHRLRQLLHQLPPHDSEPQYCNALDESERRELQLFAQRRKRENLGRGLARPFPLTITGAICQQCGRQIGGGEMAVFAGRAGHGACWHPQCFQCSQCGELLVDLIYFYQDGRIYCGRHHAETRRPRCQACDEIIFAARCTEAEGRHWHLRHFCCFECEGPLGGRRYLLRHGRPYCPPCYQARHAHYCDACGDPIGLEQGQMTYEGQHWHALPGCFCCAACARPLLGLPFLPRGGQLFCSRLCAQGPPPAPRHSSARRSWGGGPPAGTEPRFRRGGPHRHSMPELGAPPPRPSPALPPATPPPSSRGPSPRVTFRDPPPPSRPSPNGGTQAEAMPLPVALQSRLAKRGLLKHVEPEPEEEIIAEDYDDAHVDYEASRLEGLPPPWYKVIDPTCGLPYYWNVETDLVSWLSPNDPNSVVTKAAKRLKGGPEPEEPPERSYEKEEPPRERRFHRREELAPYPKSKKGSRKDEELDPMDPSAYSDAPRGTWSTGLPKRNEAKTGADTTAAGPLFQQRPYPSPGAVLRANAEASRGKD</sequence>
<dbReference type="Gene3D" id="3.40.30.10">
    <property type="entry name" value="Glutaredoxin"/>
    <property type="match status" value="1"/>
</dbReference>
<comment type="subcellular location">
    <subcellularLocation>
        <location evidence="2">Cytoplasmic granule</location>
    </subcellularLocation>
    <subcellularLocation>
        <location evidence="1">Nucleus speckle</location>
    </subcellularLocation>
</comment>
<evidence type="ECO:0000256" key="13">
    <source>
        <dbReference type="ARBA" id="ARBA00023038"/>
    </source>
</evidence>
<dbReference type="PROSITE" id="PS51303">
    <property type="entry name" value="PET"/>
    <property type="match status" value="1"/>
</dbReference>
<dbReference type="GO" id="GO:0016607">
    <property type="term" value="C:nuclear speck"/>
    <property type="evidence" value="ECO:0007669"/>
    <property type="project" value="UniProtKB-SubCell"/>
</dbReference>
<evidence type="ECO:0000259" key="21">
    <source>
        <dbReference type="PROSITE" id="PS50020"/>
    </source>
</evidence>
<evidence type="ECO:0000256" key="6">
    <source>
        <dbReference type="ARBA" id="ARBA00022588"/>
    </source>
</evidence>
<keyword evidence="13 19" id="KW-0440">LIM domain</keyword>
<dbReference type="InterPro" id="IPR047120">
    <property type="entry name" value="Pk/Esn/Tes"/>
</dbReference>
<keyword evidence="14" id="KW-0804">Transcription</keyword>
<dbReference type="PANTHER" id="PTHR24211:SF19">
    <property type="entry name" value="PRICKLE PLANAR CELL POLARITY PROTEIN 3"/>
    <property type="match status" value="1"/>
</dbReference>
<evidence type="ECO:0000256" key="15">
    <source>
        <dbReference type="ARBA" id="ARBA00023187"/>
    </source>
</evidence>
<dbReference type="Proteomes" id="UP001623348">
    <property type="component" value="Unassembled WGS sequence"/>
</dbReference>
<dbReference type="FunFam" id="3.40.30.10:FF:000140">
    <property type="entry name" value="polyglutamine-binding protein 1 isoform X1"/>
    <property type="match status" value="1"/>
</dbReference>
<dbReference type="Pfam" id="PF00412">
    <property type="entry name" value="LIM"/>
    <property type="match status" value="3"/>
</dbReference>
<dbReference type="GO" id="GO:0046872">
    <property type="term" value="F:metal ion binding"/>
    <property type="evidence" value="ECO:0007669"/>
    <property type="project" value="UniProtKB-KW"/>
</dbReference>
<accession>A0ABC9XYC3</accession>
<evidence type="ECO:0000259" key="22">
    <source>
        <dbReference type="PROSITE" id="PS50023"/>
    </source>
</evidence>
<evidence type="ECO:0000256" key="8">
    <source>
        <dbReference type="ARBA" id="ARBA00022723"/>
    </source>
</evidence>
<dbReference type="PROSITE" id="PS50023">
    <property type="entry name" value="LIM_DOMAIN_2"/>
    <property type="match status" value="2"/>
</dbReference>
<dbReference type="FunFam" id="2.10.110.10:FF:000005">
    <property type="entry name" value="Testin isoform 1"/>
    <property type="match status" value="1"/>
</dbReference>
<feature type="domain" description="PET" evidence="23">
    <location>
        <begin position="74"/>
        <end position="182"/>
    </location>
</feature>
<dbReference type="InterPro" id="IPR033725">
    <property type="entry name" value="LIM1_prickle"/>
</dbReference>
<evidence type="ECO:0000256" key="2">
    <source>
        <dbReference type="ARBA" id="ARBA00004463"/>
    </source>
</evidence>
<dbReference type="SMART" id="SM00456">
    <property type="entry name" value="WW"/>
    <property type="match status" value="1"/>
</dbReference>
<dbReference type="InterPro" id="IPR036020">
    <property type="entry name" value="WW_dom_sf"/>
</dbReference>
<feature type="compositionally biased region" description="Basic residues" evidence="20">
    <location>
        <begin position="1"/>
        <end position="12"/>
    </location>
</feature>
<dbReference type="SMART" id="SM00132">
    <property type="entry name" value="LIM"/>
    <property type="match status" value="3"/>
</dbReference>
<dbReference type="SUPFAM" id="SSF57716">
    <property type="entry name" value="Glucocorticoid receptor-like (DNA-binding domain)"/>
    <property type="match status" value="2"/>
</dbReference>
<name>A0ABC9XYC3_GRUJA</name>
<comment type="subunit">
    <text evidence="18">Interacts with POU3F2/Brn-2, ATXN1, TXNL4A, HTT and AR. Interaction with ATXN1 correlates positively with the length of the polyglutamine tract. Interacts with RNA polymerase II large subunit in a phosphorylation-dependent manner. Forms a ternary complex with ATXN1 mutant and phosphorylated RNA polymerase II. Interacts (via C-terminus) with TXNL4A and CD2BP2. Interacts (via WW domain) with ATN1 and SF3B1, and may interact with additional splice factors. Interacts (via WW domain) with WBP11; Leading to reduce interaction between PQBP1 and TXNL4A. Interacts with CAPRIN1. Interacts with DDX1. Interacts with SFPQ. Interacts with KHSRP.</text>
</comment>
<organism evidence="24 25">
    <name type="scientific">Grus japonensis</name>
    <name type="common">Japanese crane</name>
    <name type="synonym">Red-crowned crane</name>
    <dbReference type="NCBI Taxonomy" id="30415"/>
    <lineage>
        <taxon>Eukaryota</taxon>
        <taxon>Metazoa</taxon>
        <taxon>Chordata</taxon>
        <taxon>Craniata</taxon>
        <taxon>Vertebrata</taxon>
        <taxon>Euteleostomi</taxon>
        <taxon>Archelosauria</taxon>
        <taxon>Archosauria</taxon>
        <taxon>Dinosauria</taxon>
        <taxon>Saurischia</taxon>
        <taxon>Theropoda</taxon>
        <taxon>Coelurosauria</taxon>
        <taxon>Aves</taxon>
        <taxon>Neognathae</taxon>
        <taxon>Neoaves</taxon>
        <taxon>Gruiformes</taxon>
        <taxon>Gruidae</taxon>
        <taxon>Grus</taxon>
    </lineage>
</organism>
<feature type="domain" description="LIM zinc-binding" evidence="22">
    <location>
        <begin position="250"/>
        <end position="309"/>
    </location>
</feature>
<dbReference type="InterPro" id="IPR001202">
    <property type="entry name" value="WW_dom"/>
</dbReference>
<gene>
    <name evidence="24" type="ORF">GRJ2_002697700</name>
</gene>
<dbReference type="GO" id="GO:0008380">
    <property type="term" value="P:RNA splicing"/>
    <property type="evidence" value="ECO:0007669"/>
    <property type="project" value="UniProtKB-KW"/>
</dbReference>
<dbReference type="FunFam" id="2.10.110.10:FF:000035">
    <property type="entry name" value="prickle-like protein 2 isoform X1"/>
    <property type="match status" value="1"/>
</dbReference>
<feature type="region of interest" description="Disordered" evidence="20">
    <location>
        <begin position="532"/>
        <end position="657"/>
    </location>
</feature>
<feature type="domain" description="WW" evidence="21">
    <location>
        <begin position="502"/>
        <end position="536"/>
    </location>
</feature>
<evidence type="ECO:0000256" key="19">
    <source>
        <dbReference type="PROSITE-ProRule" id="PRU00125"/>
    </source>
</evidence>
<evidence type="ECO:0000256" key="17">
    <source>
        <dbReference type="ARBA" id="ARBA00042167"/>
    </source>
</evidence>
<keyword evidence="9" id="KW-0677">Repeat</keyword>
<keyword evidence="11" id="KW-0391">Immunity</keyword>
<keyword evidence="10 19" id="KW-0862">Zinc</keyword>
<feature type="compositionally biased region" description="Basic and acidic residues" evidence="20">
    <location>
        <begin position="557"/>
        <end position="579"/>
    </location>
</feature>
<evidence type="ECO:0000313" key="25">
    <source>
        <dbReference type="Proteomes" id="UP001623348"/>
    </source>
</evidence>
<evidence type="ECO:0000256" key="16">
    <source>
        <dbReference type="ARBA" id="ARBA00023242"/>
    </source>
</evidence>
<evidence type="ECO:0000313" key="24">
    <source>
        <dbReference type="EMBL" id="GAB0202321.1"/>
    </source>
</evidence>
<evidence type="ECO:0000256" key="12">
    <source>
        <dbReference type="ARBA" id="ARBA00023015"/>
    </source>
</evidence>
<keyword evidence="16" id="KW-0539">Nucleus</keyword>
<feature type="region of interest" description="Disordered" evidence="20">
    <location>
        <begin position="1"/>
        <end position="25"/>
    </location>
</feature>
<dbReference type="Gene3D" id="2.10.110.10">
    <property type="entry name" value="Cysteine Rich Protein"/>
    <property type="match status" value="3"/>
</dbReference>
<keyword evidence="6" id="KW-0399">Innate immunity</keyword>
<keyword evidence="25" id="KW-1185">Reference proteome</keyword>
<keyword evidence="12" id="KW-0805">Transcription regulation</keyword>
<dbReference type="CDD" id="cd09418">
    <property type="entry name" value="LIM2_Prickle"/>
    <property type="match status" value="1"/>
</dbReference>
<dbReference type="CDD" id="cd09415">
    <property type="entry name" value="LIM1_Prickle"/>
    <property type="match status" value="1"/>
</dbReference>
<dbReference type="GO" id="GO:0006397">
    <property type="term" value="P:mRNA processing"/>
    <property type="evidence" value="ECO:0007669"/>
    <property type="project" value="UniProtKB-KW"/>
</dbReference>
<evidence type="ECO:0000256" key="7">
    <source>
        <dbReference type="ARBA" id="ARBA00022664"/>
    </source>
</evidence>
<keyword evidence="8 19" id="KW-0479">Metal-binding</keyword>
<feature type="compositionally biased region" description="Polar residues" evidence="20">
    <location>
        <begin position="532"/>
        <end position="541"/>
    </location>
</feature>
<evidence type="ECO:0000256" key="10">
    <source>
        <dbReference type="ARBA" id="ARBA00022833"/>
    </source>
</evidence>
<reference evidence="24 25" key="1">
    <citation type="submission" date="2024-06" db="EMBL/GenBank/DDBJ databases">
        <title>The draft genome of Grus japonensis, version 3.</title>
        <authorList>
            <person name="Nabeshima K."/>
            <person name="Suzuki S."/>
            <person name="Onuma M."/>
        </authorList>
    </citation>
    <scope>NUCLEOTIDE SEQUENCE [LARGE SCALE GENOMIC DNA]</scope>
    <source>
        <strain evidence="24 25">451A</strain>
    </source>
</reference>
<comment type="similarity">
    <text evidence="3">Belongs to the prickle / espinas / testin family.</text>
</comment>
<dbReference type="GO" id="GO:0045087">
    <property type="term" value="P:innate immune response"/>
    <property type="evidence" value="ECO:0007669"/>
    <property type="project" value="UniProtKB-KW"/>
</dbReference>
<dbReference type="Pfam" id="PF06297">
    <property type="entry name" value="PET"/>
    <property type="match status" value="1"/>
</dbReference>
<feature type="compositionally biased region" description="Pro residues" evidence="20">
    <location>
        <begin position="409"/>
        <end position="428"/>
    </location>
</feature>
<dbReference type="InterPro" id="IPR010442">
    <property type="entry name" value="PET_domain"/>
</dbReference>
<dbReference type="EMBL" id="BAAFJT010000038">
    <property type="protein sequence ID" value="GAB0202321.1"/>
    <property type="molecule type" value="Genomic_DNA"/>
</dbReference>
<feature type="domain" description="LIM zinc-binding" evidence="22">
    <location>
        <begin position="184"/>
        <end position="249"/>
    </location>
</feature>
<dbReference type="AlphaFoldDB" id="A0ABC9XYC3"/>
<evidence type="ECO:0000256" key="11">
    <source>
        <dbReference type="ARBA" id="ARBA00022859"/>
    </source>
</evidence>
<dbReference type="InterPro" id="IPR033723">
    <property type="entry name" value="PET_prickle"/>
</dbReference>
<keyword evidence="15" id="KW-0508">mRNA splicing</keyword>
<dbReference type="PANTHER" id="PTHR24211">
    <property type="entry name" value="LIM DOMAIN-CONTAINING PROTEIN"/>
    <property type="match status" value="1"/>
</dbReference>